<organism evidence="4 5">
    <name type="scientific">Dysosmobacter acutus</name>
    <dbReference type="NCBI Taxonomy" id="2841504"/>
    <lineage>
        <taxon>Bacteria</taxon>
        <taxon>Bacillati</taxon>
        <taxon>Bacillota</taxon>
        <taxon>Clostridia</taxon>
        <taxon>Eubacteriales</taxon>
        <taxon>Oscillospiraceae</taxon>
        <taxon>Dysosmobacter</taxon>
    </lineage>
</organism>
<dbReference type="EMBL" id="JAHLQN010000001">
    <property type="protein sequence ID" value="MBU5625817.1"/>
    <property type="molecule type" value="Genomic_DNA"/>
</dbReference>
<evidence type="ECO:0000256" key="2">
    <source>
        <dbReference type="SAM" id="Phobius"/>
    </source>
</evidence>
<dbReference type="CDD" id="cd00093">
    <property type="entry name" value="HTH_XRE"/>
    <property type="match status" value="1"/>
</dbReference>
<sequence length="263" mass="28918">MDQRKTGGLIAAARKELGLTQRQLAERLSISDRTVSKWERGAGFPDVSLLEPLADALGLSVVEIVRGELNPALASGEVQSRAILQVVECEMRRRFRKLMRQAISAAALALCALMFCRGYALYRAGGDPIDPVKETREHYQSQLQNFLPGDALKGKLIQAEISTQGKSVLLTDPAEIGKLVDLLSQAELGRRDRDLQADDLSKTLFFTYDSGEICYITLPSLGIGYLSVDDPALYFEARIADEPVWEALLPVVQPHFLDTAALS</sequence>
<keyword evidence="5" id="KW-1185">Reference proteome</keyword>
<keyword evidence="2" id="KW-0812">Transmembrane</keyword>
<comment type="caution">
    <text evidence="4">The sequence shown here is derived from an EMBL/GenBank/DDBJ whole genome shotgun (WGS) entry which is preliminary data.</text>
</comment>
<dbReference type="Pfam" id="PF01381">
    <property type="entry name" value="HTH_3"/>
    <property type="match status" value="1"/>
</dbReference>
<dbReference type="InterPro" id="IPR001387">
    <property type="entry name" value="Cro/C1-type_HTH"/>
</dbReference>
<evidence type="ECO:0000256" key="1">
    <source>
        <dbReference type="ARBA" id="ARBA00023125"/>
    </source>
</evidence>
<feature type="domain" description="HTH cro/C1-type" evidence="3">
    <location>
        <begin position="10"/>
        <end position="64"/>
    </location>
</feature>
<dbReference type="PANTHER" id="PTHR46558">
    <property type="entry name" value="TRACRIPTIONAL REGULATORY PROTEIN-RELATED-RELATED"/>
    <property type="match status" value="1"/>
</dbReference>
<evidence type="ECO:0000313" key="5">
    <source>
        <dbReference type="Proteomes" id="UP000787672"/>
    </source>
</evidence>
<dbReference type="PROSITE" id="PS50943">
    <property type="entry name" value="HTH_CROC1"/>
    <property type="match status" value="1"/>
</dbReference>
<dbReference type="RefSeq" id="WP_216558298.1">
    <property type="nucleotide sequence ID" value="NZ_JAHLQN010000001.1"/>
</dbReference>
<keyword evidence="2" id="KW-1133">Transmembrane helix</keyword>
<evidence type="ECO:0000259" key="3">
    <source>
        <dbReference type="PROSITE" id="PS50943"/>
    </source>
</evidence>
<name>A0ABS6F6A0_9FIRM</name>
<dbReference type="SMART" id="SM00530">
    <property type="entry name" value="HTH_XRE"/>
    <property type="match status" value="1"/>
</dbReference>
<protein>
    <submittedName>
        <fullName evidence="4">Helix-turn-helix domain-containing protein</fullName>
    </submittedName>
</protein>
<dbReference type="PANTHER" id="PTHR46558:SF11">
    <property type="entry name" value="HTH-TYPE TRANSCRIPTIONAL REGULATOR XRE"/>
    <property type="match status" value="1"/>
</dbReference>
<keyword evidence="1" id="KW-0238">DNA-binding</keyword>
<accession>A0ABS6F6A0</accession>
<proteinExistence type="predicted"/>
<reference evidence="4 5" key="1">
    <citation type="submission" date="2021-06" db="EMBL/GenBank/DDBJ databases">
        <authorList>
            <person name="Sun Q."/>
            <person name="Li D."/>
        </authorList>
    </citation>
    <scope>NUCLEOTIDE SEQUENCE [LARGE SCALE GENOMIC DNA]</scope>
    <source>
        <strain evidence="4 5">MSJ-2</strain>
    </source>
</reference>
<dbReference type="Proteomes" id="UP000787672">
    <property type="component" value="Unassembled WGS sequence"/>
</dbReference>
<evidence type="ECO:0000313" key="4">
    <source>
        <dbReference type="EMBL" id="MBU5625817.1"/>
    </source>
</evidence>
<keyword evidence="2" id="KW-0472">Membrane</keyword>
<feature type="transmembrane region" description="Helical" evidence="2">
    <location>
        <begin position="102"/>
        <end position="122"/>
    </location>
</feature>
<gene>
    <name evidence="4" type="ORF">KQI82_02560</name>
</gene>